<accession>A0A136JHB6</accession>
<keyword evidence="3" id="KW-1185">Reference proteome</keyword>
<reference evidence="3" key="1">
    <citation type="submission" date="2016-02" db="EMBL/GenBank/DDBJ databases">
        <title>Draft genome sequence of Microdochium bolleyi, a fungal endophyte of beachgrass.</title>
        <authorList>
            <consortium name="DOE Joint Genome Institute"/>
            <person name="David A.S."/>
            <person name="May G."/>
            <person name="Haridas S."/>
            <person name="Lim J."/>
            <person name="Wang M."/>
            <person name="Labutti K."/>
            <person name="Lipzen A."/>
            <person name="Barry K."/>
            <person name="Grigoriev I.V."/>
        </authorList>
    </citation>
    <scope>NUCLEOTIDE SEQUENCE [LARGE SCALE GENOMIC DNA]</scope>
    <source>
        <strain evidence="3">J235TASD1</strain>
    </source>
</reference>
<gene>
    <name evidence="2" type="ORF">Micbo1qcDRAFT_155083</name>
</gene>
<sequence>MVGGPTMPPQQNSLGTHGFAAPSTSVGSRTVPVLSSGGHSLWLTSLDKKGSTAHPREAPGVPGPSLAPSAVGGNAPHRVCG</sequence>
<feature type="non-terminal residue" evidence="2">
    <location>
        <position position="81"/>
    </location>
</feature>
<dbReference type="Proteomes" id="UP000070501">
    <property type="component" value="Unassembled WGS sequence"/>
</dbReference>
<protein>
    <submittedName>
        <fullName evidence="2">Uncharacterized protein</fullName>
    </submittedName>
</protein>
<evidence type="ECO:0000256" key="1">
    <source>
        <dbReference type="SAM" id="MobiDB-lite"/>
    </source>
</evidence>
<feature type="compositionally biased region" description="Basic and acidic residues" evidence="1">
    <location>
        <begin position="47"/>
        <end position="57"/>
    </location>
</feature>
<dbReference type="EMBL" id="KQ964245">
    <property type="protein sequence ID" value="KXJ96528.1"/>
    <property type="molecule type" value="Genomic_DNA"/>
</dbReference>
<organism evidence="2 3">
    <name type="scientific">Microdochium bolleyi</name>
    <dbReference type="NCBI Taxonomy" id="196109"/>
    <lineage>
        <taxon>Eukaryota</taxon>
        <taxon>Fungi</taxon>
        <taxon>Dikarya</taxon>
        <taxon>Ascomycota</taxon>
        <taxon>Pezizomycotina</taxon>
        <taxon>Sordariomycetes</taxon>
        <taxon>Xylariomycetidae</taxon>
        <taxon>Xylariales</taxon>
        <taxon>Microdochiaceae</taxon>
        <taxon>Microdochium</taxon>
    </lineage>
</organism>
<feature type="region of interest" description="Disordered" evidence="1">
    <location>
        <begin position="1"/>
        <end position="32"/>
    </location>
</feature>
<evidence type="ECO:0000313" key="2">
    <source>
        <dbReference type="EMBL" id="KXJ96528.1"/>
    </source>
</evidence>
<feature type="region of interest" description="Disordered" evidence="1">
    <location>
        <begin position="47"/>
        <end position="81"/>
    </location>
</feature>
<dbReference type="AlphaFoldDB" id="A0A136JHB6"/>
<name>A0A136JHB6_9PEZI</name>
<dbReference type="InParanoid" id="A0A136JHB6"/>
<proteinExistence type="predicted"/>
<evidence type="ECO:0000313" key="3">
    <source>
        <dbReference type="Proteomes" id="UP000070501"/>
    </source>
</evidence>